<keyword evidence="4 7" id="KW-0418">Kinase</keyword>
<dbReference type="UniPathway" id="UPA00053">
    <property type="reaction ID" value="UER00088"/>
</dbReference>
<comment type="caution">
    <text evidence="7">Lacks conserved residue(s) required for the propagation of feature annotation.</text>
</comment>
<evidence type="ECO:0000256" key="7">
    <source>
        <dbReference type="HAMAP-Rule" id="MF_00109"/>
    </source>
</evidence>
<evidence type="ECO:0000256" key="6">
    <source>
        <dbReference type="ARBA" id="ARBA00023141"/>
    </source>
</evidence>
<feature type="binding site" evidence="7">
    <location>
        <position position="158"/>
    </location>
    <ligand>
        <name>ATP</name>
        <dbReference type="ChEBI" id="CHEBI:30616"/>
    </ligand>
</feature>
<keyword evidence="7" id="KW-0963">Cytoplasm</keyword>
<feature type="binding site" evidence="7">
    <location>
        <begin position="53"/>
        <end position="58"/>
    </location>
    <ligand>
        <name>ATP</name>
        <dbReference type="ChEBI" id="CHEBI:30616"/>
    </ligand>
</feature>
<dbReference type="Pfam" id="PF01202">
    <property type="entry name" value="SKI"/>
    <property type="match status" value="1"/>
</dbReference>
<keyword evidence="2 7" id="KW-0808">Transferase</keyword>
<name>A0A1I5GXQ5_9FIRM</name>
<evidence type="ECO:0000256" key="5">
    <source>
        <dbReference type="ARBA" id="ARBA00022840"/>
    </source>
</evidence>
<dbReference type="InterPro" id="IPR027417">
    <property type="entry name" value="P-loop_NTPase"/>
</dbReference>
<dbReference type="GO" id="GO:0005524">
    <property type="term" value="F:ATP binding"/>
    <property type="evidence" value="ECO:0007669"/>
    <property type="project" value="UniProtKB-UniRule"/>
</dbReference>
<dbReference type="CDD" id="cd00464">
    <property type="entry name" value="SK"/>
    <property type="match status" value="1"/>
</dbReference>
<feature type="binding site" evidence="7">
    <location>
        <position position="57"/>
    </location>
    <ligand>
        <name>Mg(2+)</name>
        <dbReference type="ChEBI" id="CHEBI:18420"/>
    </ligand>
</feature>
<feature type="binding site" evidence="7">
    <location>
        <position position="75"/>
    </location>
    <ligand>
        <name>substrate</name>
    </ligand>
</feature>
<evidence type="ECO:0000256" key="2">
    <source>
        <dbReference type="ARBA" id="ARBA00022679"/>
    </source>
</evidence>
<dbReference type="GO" id="GO:0008652">
    <property type="term" value="P:amino acid biosynthetic process"/>
    <property type="evidence" value="ECO:0007669"/>
    <property type="project" value="UniProtKB-KW"/>
</dbReference>
<keyword evidence="9" id="KW-1185">Reference proteome</keyword>
<evidence type="ECO:0000256" key="4">
    <source>
        <dbReference type="ARBA" id="ARBA00022777"/>
    </source>
</evidence>
<accession>A0A1I5GXQ5</accession>
<dbReference type="Gene3D" id="3.40.50.300">
    <property type="entry name" value="P-loop containing nucleotide triphosphate hydrolases"/>
    <property type="match status" value="1"/>
</dbReference>
<dbReference type="GO" id="GO:0009073">
    <property type="term" value="P:aromatic amino acid family biosynthetic process"/>
    <property type="evidence" value="ECO:0007669"/>
    <property type="project" value="UniProtKB-KW"/>
</dbReference>
<dbReference type="PANTHER" id="PTHR21087:SF16">
    <property type="entry name" value="SHIKIMATE KINASE 1, CHLOROPLASTIC"/>
    <property type="match status" value="1"/>
</dbReference>
<dbReference type="STRING" id="1527.SAMN04489757_12353"/>
<dbReference type="PRINTS" id="PR01100">
    <property type="entry name" value="SHIKIMTKNASE"/>
</dbReference>
<evidence type="ECO:0000256" key="1">
    <source>
        <dbReference type="ARBA" id="ARBA00022605"/>
    </source>
</evidence>
<organism evidence="8 9">
    <name type="scientific">Anaerocolumna aminovalerica</name>
    <dbReference type="NCBI Taxonomy" id="1527"/>
    <lineage>
        <taxon>Bacteria</taxon>
        <taxon>Bacillati</taxon>
        <taxon>Bacillota</taxon>
        <taxon>Clostridia</taxon>
        <taxon>Lachnospirales</taxon>
        <taxon>Lachnospiraceae</taxon>
        <taxon>Anaerocolumna</taxon>
    </lineage>
</organism>
<dbReference type="EMBL" id="FOWD01000023">
    <property type="protein sequence ID" value="SFO40775.1"/>
    <property type="molecule type" value="Genomic_DNA"/>
</dbReference>
<dbReference type="PANTHER" id="PTHR21087">
    <property type="entry name" value="SHIKIMATE KINASE"/>
    <property type="match status" value="1"/>
</dbReference>
<feature type="binding site" evidence="7">
    <location>
        <position position="175"/>
    </location>
    <ligand>
        <name>substrate</name>
    </ligand>
</feature>
<comment type="cofactor">
    <cofactor evidence="7">
        <name>Mg(2+)</name>
        <dbReference type="ChEBI" id="CHEBI:18420"/>
    </cofactor>
    <text evidence="7">Binds 1 Mg(2+) ion per subunit.</text>
</comment>
<keyword evidence="6 7" id="KW-0057">Aromatic amino acid biosynthesis</keyword>
<comment type="similarity">
    <text evidence="7">Belongs to the shikimate kinase family.</text>
</comment>
<comment type="subunit">
    <text evidence="7">Monomer.</text>
</comment>
<comment type="pathway">
    <text evidence="7">Metabolic intermediate biosynthesis; chorismate biosynthesis; chorismate from D-erythrose 4-phosphate and phosphoenolpyruvate: step 5/7.</text>
</comment>
<comment type="subcellular location">
    <subcellularLocation>
        <location evidence="7">Cytoplasm</location>
    </subcellularLocation>
</comment>
<protein>
    <recommendedName>
        <fullName evidence="7">Shikimate kinase</fullName>
        <shortName evidence="7">SK</shortName>
        <ecNumber evidence="7">2.7.1.71</ecNumber>
    </recommendedName>
</protein>
<keyword evidence="5 7" id="KW-0067">ATP-binding</keyword>
<evidence type="ECO:0000256" key="3">
    <source>
        <dbReference type="ARBA" id="ARBA00022741"/>
    </source>
</evidence>
<keyword evidence="7" id="KW-0479">Metal-binding</keyword>
<feature type="binding site" evidence="7">
    <location>
        <position position="120"/>
    </location>
    <ligand>
        <name>substrate</name>
    </ligand>
</feature>
<evidence type="ECO:0000313" key="8">
    <source>
        <dbReference type="EMBL" id="SFO40775.1"/>
    </source>
</evidence>
<dbReference type="SUPFAM" id="SSF52540">
    <property type="entry name" value="P-loop containing nucleoside triphosphate hydrolases"/>
    <property type="match status" value="1"/>
</dbReference>
<keyword evidence="7" id="KW-0460">Magnesium</keyword>
<sequence>MKRCYNQLSISKKGITVNKIGTSIKHLRNYNRKTGNGVYVMDMKNIILIGMPGAGKSTIGVILAKVLGFHFIDTDIVIQEQEKCLLKDIIESKGLEGFLKIENQVNCDIITEGSVIATGGSVIYGSQAMDHLREIGTVIYIKLSYETLKKRLGNIRQRGVVLKKGQNLKSLYEERCPLYEKYAHIIVDSEGLGTEELMEKIVCVLDELPDKK</sequence>
<dbReference type="EC" id="2.7.1.71" evidence="7"/>
<keyword evidence="3 7" id="KW-0547">Nucleotide-binding</keyword>
<reference evidence="8 9" key="1">
    <citation type="submission" date="2016-10" db="EMBL/GenBank/DDBJ databases">
        <authorList>
            <person name="de Groot N.N."/>
        </authorList>
    </citation>
    <scope>NUCLEOTIDE SEQUENCE [LARGE SCALE GENOMIC DNA]</scope>
    <source>
        <strain evidence="8 9">DSM 1283</strain>
    </source>
</reference>
<gene>
    <name evidence="7" type="primary">aroK</name>
    <name evidence="8" type="ORF">SAMN04489757_12353</name>
</gene>
<dbReference type="GO" id="GO:0004765">
    <property type="term" value="F:shikimate kinase activity"/>
    <property type="evidence" value="ECO:0007669"/>
    <property type="project" value="UniProtKB-UniRule"/>
</dbReference>
<dbReference type="Proteomes" id="UP000198806">
    <property type="component" value="Unassembled WGS sequence"/>
</dbReference>
<keyword evidence="1 7" id="KW-0028">Amino-acid biosynthesis</keyword>
<evidence type="ECO:0000313" key="9">
    <source>
        <dbReference type="Proteomes" id="UP000198806"/>
    </source>
</evidence>
<dbReference type="InterPro" id="IPR031322">
    <property type="entry name" value="Shikimate/glucono_kinase"/>
</dbReference>
<dbReference type="GO" id="GO:0005829">
    <property type="term" value="C:cytosol"/>
    <property type="evidence" value="ECO:0007669"/>
    <property type="project" value="TreeGrafter"/>
</dbReference>
<proteinExistence type="inferred from homology"/>
<comment type="catalytic activity">
    <reaction evidence="7">
        <text>shikimate + ATP = 3-phosphoshikimate + ADP + H(+)</text>
        <dbReference type="Rhea" id="RHEA:13121"/>
        <dbReference type="ChEBI" id="CHEBI:15378"/>
        <dbReference type="ChEBI" id="CHEBI:30616"/>
        <dbReference type="ChEBI" id="CHEBI:36208"/>
        <dbReference type="ChEBI" id="CHEBI:145989"/>
        <dbReference type="ChEBI" id="CHEBI:456216"/>
        <dbReference type="EC" id="2.7.1.71"/>
    </reaction>
</comment>
<dbReference type="HAMAP" id="MF_00109">
    <property type="entry name" value="Shikimate_kinase"/>
    <property type="match status" value="1"/>
</dbReference>
<dbReference type="InterPro" id="IPR000623">
    <property type="entry name" value="Shikimate_kinase/TSH1"/>
</dbReference>
<dbReference type="AlphaFoldDB" id="A0A1I5GXQ5"/>
<dbReference type="GO" id="GO:0009423">
    <property type="term" value="P:chorismate biosynthetic process"/>
    <property type="evidence" value="ECO:0007669"/>
    <property type="project" value="UniProtKB-UniRule"/>
</dbReference>
<dbReference type="GO" id="GO:0000287">
    <property type="term" value="F:magnesium ion binding"/>
    <property type="evidence" value="ECO:0007669"/>
    <property type="project" value="UniProtKB-UniRule"/>
</dbReference>
<comment type="function">
    <text evidence="7">Catalyzes the specific phosphorylation of the 3-hydroxyl group of shikimic acid using ATP as a cosubstrate.</text>
</comment>